<reference evidence="2" key="1">
    <citation type="journal article" date="2019" name="Int. J. Syst. Evol. Microbiol.">
        <title>The Global Catalogue of Microorganisms (GCM) 10K type strain sequencing project: providing services to taxonomists for standard genome sequencing and annotation.</title>
        <authorList>
            <consortium name="The Broad Institute Genomics Platform"/>
            <consortium name="The Broad Institute Genome Sequencing Center for Infectious Disease"/>
            <person name="Wu L."/>
            <person name="Ma J."/>
        </authorList>
    </citation>
    <scope>NUCLEOTIDE SEQUENCE [LARGE SCALE GENOMIC DNA]</scope>
    <source>
        <strain evidence="2">CGMCC 1.12769</strain>
    </source>
</reference>
<name>A0ABQ1YN41_9BACL</name>
<proteinExistence type="predicted"/>
<organism evidence="1 2">
    <name type="scientific">Paenibacillus segetis</name>
    <dbReference type="NCBI Taxonomy" id="1325360"/>
    <lineage>
        <taxon>Bacteria</taxon>
        <taxon>Bacillati</taxon>
        <taxon>Bacillota</taxon>
        <taxon>Bacilli</taxon>
        <taxon>Bacillales</taxon>
        <taxon>Paenibacillaceae</taxon>
        <taxon>Paenibacillus</taxon>
    </lineage>
</organism>
<evidence type="ECO:0000313" key="2">
    <source>
        <dbReference type="Proteomes" id="UP000659344"/>
    </source>
</evidence>
<evidence type="ECO:0000313" key="1">
    <source>
        <dbReference type="EMBL" id="GGH30531.1"/>
    </source>
</evidence>
<gene>
    <name evidence="1" type="ORF">GCM10008013_33710</name>
</gene>
<sequence length="60" mass="6936">MVIRTPSKMLYHILVTNLTIILCGFICDKCTVETFSQSCVHNDMGIYDKQLDFYGKIMKD</sequence>
<protein>
    <submittedName>
        <fullName evidence="1">Uncharacterized protein</fullName>
    </submittedName>
</protein>
<dbReference type="EMBL" id="BMFT01000002">
    <property type="protein sequence ID" value="GGH30531.1"/>
    <property type="molecule type" value="Genomic_DNA"/>
</dbReference>
<keyword evidence="2" id="KW-1185">Reference proteome</keyword>
<dbReference type="Proteomes" id="UP000659344">
    <property type="component" value="Unassembled WGS sequence"/>
</dbReference>
<accession>A0ABQ1YN41</accession>
<comment type="caution">
    <text evidence="1">The sequence shown here is derived from an EMBL/GenBank/DDBJ whole genome shotgun (WGS) entry which is preliminary data.</text>
</comment>